<proteinExistence type="inferred from homology"/>
<evidence type="ECO:0000256" key="1">
    <source>
        <dbReference type="ARBA" id="ARBA00005523"/>
    </source>
</evidence>
<reference evidence="4 5" key="1">
    <citation type="journal article" date="2011" name="J. Bacteriol.">
        <title>Genome sequence of Chthoniobacter flavus Ellin428, an aerobic heterotrophic soil bacterium.</title>
        <authorList>
            <person name="Kant R."/>
            <person name="van Passel M.W."/>
            <person name="Palva A."/>
            <person name="Lucas S."/>
            <person name="Lapidus A."/>
            <person name="Glavina Del Rio T."/>
            <person name="Dalin E."/>
            <person name="Tice H."/>
            <person name="Bruce D."/>
            <person name="Goodwin L."/>
            <person name="Pitluck S."/>
            <person name="Larimer F.W."/>
            <person name="Land M.L."/>
            <person name="Hauser L."/>
            <person name="Sangwan P."/>
            <person name="de Vos W.M."/>
            <person name="Janssen P.H."/>
            <person name="Smidt H."/>
        </authorList>
    </citation>
    <scope>NUCLEOTIDE SEQUENCE [LARGE SCALE GENOMIC DNA]</scope>
    <source>
        <strain evidence="4 5">Ellin428</strain>
    </source>
</reference>
<evidence type="ECO:0000313" key="4">
    <source>
        <dbReference type="EMBL" id="EDY17644.1"/>
    </source>
</evidence>
<accession>B4D7M7</accession>
<evidence type="ECO:0000256" key="3">
    <source>
        <dbReference type="SAM" id="SignalP"/>
    </source>
</evidence>
<dbReference type="Gene3D" id="1.20.120.10">
    <property type="entry name" value="Cytochrome c/b562"/>
    <property type="match status" value="1"/>
</dbReference>
<dbReference type="RefSeq" id="WP_006982263.1">
    <property type="nucleotide sequence ID" value="NZ_ABVL01000018.1"/>
</dbReference>
<dbReference type="Pfam" id="PF07361">
    <property type="entry name" value="Cytochrom_B562"/>
    <property type="match status" value="1"/>
</dbReference>
<dbReference type="GO" id="GO:0042597">
    <property type="term" value="C:periplasmic space"/>
    <property type="evidence" value="ECO:0007669"/>
    <property type="project" value="InterPro"/>
</dbReference>
<evidence type="ECO:0008006" key="6">
    <source>
        <dbReference type="Google" id="ProtNLM"/>
    </source>
</evidence>
<dbReference type="AlphaFoldDB" id="B4D7M7"/>
<name>B4D7M7_9BACT</name>
<dbReference type="eggNOG" id="ENOG502ZMZX">
    <property type="taxonomic scope" value="Bacteria"/>
</dbReference>
<organism evidence="4 5">
    <name type="scientific">Chthoniobacter flavus Ellin428</name>
    <dbReference type="NCBI Taxonomy" id="497964"/>
    <lineage>
        <taxon>Bacteria</taxon>
        <taxon>Pseudomonadati</taxon>
        <taxon>Verrucomicrobiota</taxon>
        <taxon>Spartobacteria</taxon>
        <taxon>Chthoniobacterales</taxon>
        <taxon>Chthoniobacteraceae</taxon>
        <taxon>Chthoniobacter</taxon>
    </lineage>
</organism>
<comment type="similarity">
    <text evidence="1">Belongs to the cytochrome b562 family.</text>
</comment>
<dbReference type="GO" id="GO:0020037">
    <property type="term" value="F:heme binding"/>
    <property type="evidence" value="ECO:0007669"/>
    <property type="project" value="InterPro"/>
</dbReference>
<dbReference type="SUPFAM" id="SSF47175">
    <property type="entry name" value="Cytochromes"/>
    <property type="match status" value="1"/>
</dbReference>
<dbReference type="STRING" id="497964.CfE428DRAFT_4942"/>
<keyword evidence="5" id="KW-1185">Reference proteome</keyword>
<dbReference type="GO" id="GO:0009055">
    <property type="term" value="F:electron transfer activity"/>
    <property type="evidence" value="ECO:0007669"/>
    <property type="project" value="InterPro"/>
</dbReference>
<comment type="caution">
    <text evidence="4">The sequence shown here is derived from an EMBL/GenBank/DDBJ whole genome shotgun (WGS) entry which is preliminary data.</text>
</comment>
<feature type="signal peptide" evidence="3">
    <location>
        <begin position="1"/>
        <end position="23"/>
    </location>
</feature>
<dbReference type="GO" id="GO:0022900">
    <property type="term" value="P:electron transport chain"/>
    <property type="evidence" value="ECO:0007669"/>
    <property type="project" value="InterPro"/>
</dbReference>
<keyword evidence="2 3" id="KW-0732">Signal</keyword>
<dbReference type="InParanoid" id="B4D7M7"/>
<dbReference type="Proteomes" id="UP000005824">
    <property type="component" value="Unassembled WGS sequence"/>
</dbReference>
<dbReference type="GO" id="GO:0005506">
    <property type="term" value="F:iron ion binding"/>
    <property type="evidence" value="ECO:0007669"/>
    <property type="project" value="InterPro"/>
</dbReference>
<evidence type="ECO:0000256" key="2">
    <source>
        <dbReference type="ARBA" id="ARBA00022729"/>
    </source>
</evidence>
<feature type="chain" id="PRO_5002800544" description="Cytochrome b562" evidence="3">
    <location>
        <begin position="24"/>
        <end position="143"/>
    </location>
</feature>
<dbReference type="EMBL" id="ABVL01000018">
    <property type="protein sequence ID" value="EDY17644.1"/>
    <property type="molecule type" value="Genomic_DNA"/>
</dbReference>
<dbReference type="InterPro" id="IPR009155">
    <property type="entry name" value="Cyt_b562"/>
</dbReference>
<dbReference type="InterPro" id="IPR010980">
    <property type="entry name" value="Cyt_c/b562"/>
</dbReference>
<protein>
    <recommendedName>
        <fullName evidence="6">Cytochrome b562</fullName>
    </recommendedName>
</protein>
<sequence length="143" mass="15719">MKFKSLLTLVAVLAVGFNFAAMAADDDTPLAKAMKVVNKNIRTMKRQIDDPAKKDDNLALIATAKKSLDECLKLEPAKTKDVPAGDKAAYVAKYKEQMNGVVKTFDDLEAAVKAGKTDDAKKIFEKLSDEKEKGHKDFNPDDK</sequence>
<evidence type="ECO:0000313" key="5">
    <source>
        <dbReference type="Proteomes" id="UP000005824"/>
    </source>
</evidence>
<gene>
    <name evidence="4" type="ORF">CfE428DRAFT_4942</name>
</gene>